<dbReference type="RefSeq" id="WP_143924511.1">
    <property type="nucleotide sequence ID" value="NZ_VLTK01000022.1"/>
</dbReference>
<proteinExistence type="predicted"/>
<keyword evidence="3" id="KW-1185">Reference proteome</keyword>
<protein>
    <submittedName>
        <fullName evidence="2">Amino acid ABC transporter substrate-binding protein</fullName>
    </submittedName>
</protein>
<dbReference type="EMBL" id="VLTK01000022">
    <property type="protein sequence ID" value="TSI12062.1"/>
    <property type="molecule type" value="Genomic_DNA"/>
</dbReference>
<dbReference type="InterPro" id="IPR001638">
    <property type="entry name" value="Solute-binding_3/MltF_N"/>
</dbReference>
<feature type="domain" description="Solute-binding protein family 3/N-terminal" evidence="1">
    <location>
        <begin position="39"/>
        <end position="151"/>
    </location>
</feature>
<evidence type="ECO:0000313" key="3">
    <source>
        <dbReference type="Proteomes" id="UP000316406"/>
    </source>
</evidence>
<gene>
    <name evidence="2" type="ORF">FO013_21000</name>
</gene>
<dbReference type="Gene3D" id="3.40.190.10">
    <property type="entry name" value="Periplasmic binding protein-like II"/>
    <property type="match status" value="1"/>
</dbReference>
<evidence type="ECO:0000313" key="2">
    <source>
        <dbReference type="EMBL" id="TSI12062.1"/>
    </source>
</evidence>
<reference evidence="2 3" key="1">
    <citation type="submission" date="2019-07" db="EMBL/GenBank/DDBJ databases">
        <title>Draft genome sequence of Brevibacterium aurantiacum XU54 isolated from Xinjiang China.</title>
        <authorList>
            <person name="Xu X."/>
        </authorList>
    </citation>
    <scope>NUCLEOTIDE SEQUENCE [LARGE SCALE GENOMIC DNA]</scope>
    <source>
        <strain evidence="2 3">XU54</strain>
    </source>
</reference>
<dbReference type="OrthoDB" id="6150901at2"/>
<accession>A0A556C3S3</accession>
<comment type="caution">
    <text evidence="2">The sequence shown here is derived from an EMBL/GenBank/DDBJ whole genome shotgun (WGS) entry which is preliminary data.</text>
</comment>
<organism evidence="2 3">
    <name type="scientific">Brevibacterium aurantiacum</name>
    <dbReference type="NCBI Taxonomy" id="273384"/>
    <lineage>
        <taxon>Bacteria</taxon>
        <taxon>Bacillati</taxon>
        <taxon>Actinomycetota</taxon>
        <taxon>Actinomycetes</taxon>
        <taxon>Micrococcales</taxon>
        <taxon>Brevibacteriaceae</taxon>
        <taxon>Brevibacterium</taxon>
    </lineage>
</organism>
<dbReference type="SUPFAM" id="SSF53850">
    <property type="entry name" value="Periplasmic binding protein-like II"/>
    <property type="match status" value="1"/>
</dbReference>
<dbReference type="PROSITE" id="PS51257">
    <property type="entry name" value="PROKAR_LIPOPROTEIN"/>
    <property type="match status" value="1"/>
</dbReference>
<evidence type="ECO:0000259" key="1">
    <source>
        <dbReference type="Pfam" id="PF00497"/>
    </source>
</evidence>
<sequence>MRPLRLLLVLVTLVGLTGCGMHIPSDPDDTLNRAKNGELVVGISHRPPWTDISKPDEPSGTEVELVGAFASSIDADVAWHAGSEEELMTMLKDDQLDMIIGGITDKSPWTSHAALTTSYTESAGPDGKKEKHVMAVRMGENAFMAELEKFLLAQGLQP</sequence>
<dbReference type="Proteomes" id="UP000316406">
    <property type="component" value="Unassembled WGS sequence"/>
</dbReference>
<dbReference type="AlphaFoldDB" id="A0A556C3S3"/>
<dbReference type="Pfam" id="PF00497">
    <property type="entry name" value="SBP_bac_3"/>
    <property type="match status" value="1"/>
</dbReference>
<name>A0A556C3S3_BREAU</name>